<keyword evidence="2" id="KW-1185">Reference proteome</keyword>
<reference evidence="1 2" key="1">
    <citation type="submission" date="2014-07" db="EMBL/GenBank/DDBJ databases">
        <title>Genome of Chryseobacterium soli DSM 19298.</title>
        <authorList>
            <person name="Stropko S.J."/>
            <person name="Pipes S.E."/>
            <person name="Newman J."/>
        </authorList>
    </citation>
    <scope>NUCLEOTIDE SEQUENCE [LARGE SCALE GENOMIC DNA]</scope>
    <source>
        <strain evidence="1 2">DSM 19298</strain>
    </source>
</reference>
<dbReference type="GO" id="GO:0043565">
    <property type="term" value="F:sequence-specific DNA binding"/>
    <property type="evidence" value="ECO:0007669"/>
    <property type="project" value="InterPro"/>
</dbReference>
<protein>
    <submittedName>
        <fullName evidence="1">Transposase</fullName>
    </submittedName>
</protein>
<dbReference type="Proteomes" id="UP000028705">
    <property type="component" value="Unassembled WGS sequence"/>
</dbReference>
<dbReference type="SUPFAM" id="SSF48295">
    <property type="entry name" value="TrpR-like"/>
    <property type="match status" value="1"/>
</dbReference>
<organism evidence="1 2">
    <name type="scientific">Chryseobacterium soli</name>
    <dbReference type="NCBI Taxonomy" id="445961"/>
    <lineage>
        <taxon>Bacteria</taxon>
        <taxon>Pseudomonadati</taxon>
        <taxon>Bacteroidota</taxon>
        <taxon>Flavobacteriia</taxon>
        <taxon>Flavobacteriales</taxon>
        <taxon>Weeksellaceae</taxon>
        <taxon>Chryseobacterium group</taxon>
        <taxon>Chryseobacterium</taxon>
    </lineage>
</organism>
<dbReference type="RefSeq" id="WP_228384359.1">
    <property type="nucleotide sequence ID" value="NZ_JPRH01000004.1"/>
</dbReference>
<dbReference type="InterPro" id="IPR010921">
    <property type="entry name" value="Trp_repressor/repl_initiator"/>
</dbReference>
<dbReference type="eggNOG" id="ENOG5033J1N">
    <property type="taxonomic scope" value="Bacteria"/>
</dbReference>
<sequence>MESKKITDNRRTPNYKRIYLDMINTRYPDKRTACHYILSKKELTMLDVITVNEIIFGKNINGKRGPSQKHRSYDKAAVLQILDFQKKHKLNNTELAGHFKMSRNTIHKWRKLFPA</sequence>
<accession>A0A086A6U7</accession>
<comment type="caution">
    <text evidence="1">The sequence shown here is derived from an EMBL/GenBank/DDBJ whole genome shotgun (WGS) entry which is preliminary data.</text>
</comment>
<gene>
    <name evidence="1" type="ORF">IW15_12735</name>
</gene>
<dbReference type="EMBL" id="JPRH01000004">
    <property type="protein sequence ID" value="KFF12411.1"/>
    <property type="molecule type" value="Genomic_DNA"/>
</dbReference>
<dbReference type="STRING" id="445961.IW15_12735"/>
<name>A0A086A6U7_9FLAO</name>
<dbReference type="AlphaFoldDB" id="A0A086A6U7"/>
<proteinExistence type="predicted"/>
<evidence type="ECO:0000313" key="2">
    <source>
        <dbReference type="Proteomes" id="UP000028705"/>
    </source>
</evidence>
<evidence type="ECO:0000313" key="1">
    <source>
        <dbReference type="EMBL" id="KFF12411.1"/>
    </source>
</evidence>